<evidence type="ECO:0000256" key="1">
    <source>
        <dbReference type="SAM" id="MobiDB-lite"/>
    </source>
</evidence>
<dbReference type="AlphaFoldDB" id="A0A0K1EM39"/>
<keyword evidence="3" id="KW-1185">Reference proteome</keyword>
<dbReference type="Gene3D" id="1.25.40.10">
    <property type="entry name" value="Tetratricopeptide repeat domain"/>
    <property type="match status" value="1"/>
</dbReference>
<evidence type="ECO:0000313" key="3">
    <source>
        <dbReference type="Proteomes" id="UP000067626"/>
    </source>
</evidence>
<sequence>MLLGRPALAGPGDAEANRGIALARRGDCVQAVPLLEEGESKRHRPNSALALAECYAKLGDLLRASELFHAIAAEKPGRKYGWWDNAAIKRAAAKAKAVDERIPTLTLEIEELYGALEIEIDGRPVEDTTQPIKIPPDRPVALVARATGRQDLKEEVTLHEGERRVMKLRLLALPPPPPRKPPGDPEESDVSPHPEPRLWIGGGYQGFIVPWFMFGFFGDGGRTMLVPGGTVSLGFKTSAIDITVAASYASFRLGETPFKPAGSPDTDYEIIESDLQALLASVHVAWDLPLDARGRFHLRIGGGLGLGWAFTGDLYRSQAYPLPGAANDLARWKRCRGPNNPEGTFLYCNQLDHDADRYPGYTEPSWFAGGYRPTFFPYLALPEIGLAIHPSPKIAIDFTVGASLTGLLTRAGVRFGL</sequence>
<protein>
    <recommendedName>
        <fullName evidence="4">PEGA domain-containing protein</fullName>
    </recommendedName>
</protein>
<dbReference type="KEGG" id="ccro:CMC5_061020"/>
<name>A0A0K1EM39_CHOCO</name>
<dbReference type="EMBL" id="CP012159">
    <property type="protein sequence ID" value="AKT41881.1"/>
    <property type="molecule type" value="Genomic_DNA"/>
</dbReference>
<reference evidence="2 3" key="1">
    <citation type="submission" date="2015-07" db="EMBL/GenBank/DDBJ databases">
        <title>Genome analysis of myxobacterium Chondromyces crocatus Cm c5 reveals a high potential for natural compound synthesis and the genetic basis for the loss of fruiting body formation.</title>
        <authorList>
            <person name="Zaburannyi N."/>
            <person name="Bunk B."/>
            <person name="Maier J."/>
            <person name="Overmann J."/>
            <person name="Mueller R."/>
        </authorList>
    </citation>
    <scope>NUCLEOTIDE SEQUENCE [LARGE SCALE GENOMIC DNA]</scope>
    <source>
        <strain evidence="2 3">Cm c5</strain>
    </source>
</reference>
<proteinExistence type="predicted"/>
<evidence type="ECO:0000313" key="2">
    <source>
        <dbReference type="EMBL" id="AKT41881.1"/>
    </source>
</evidence>
<evidence type="ECO:0008006" key="4">
    <source>
        <dbReference type="Google" id="ProtNLM"/>
    </source>
</evidence>
<gene>
    <name evidence="2" type="ORF">CMC5_061020</name>
</gene>
<organism evidence="2 3">
    <name type="scientific">Chondromyces crocatus</name>
    <dbReference type="NCBI Taxonomy" id="52"/>
    <lineage>
        <taxon>Bacteria</taxon>
        <taxon>Pseudomonadati</taxon>
        <taxon>Myxococcota</taxon>
        <taxon>Polyangia</taxon>
        <taxon>Polyangiales</taxon>
        <taxon>Polyangiaceae</taxon>
        <taxon>Chondromyces</taxon>
    </lineage>
</organism>
<feature type="region of interest" description="Disordered" evidence="1">
    <location>
        <begin position="171"/>
        <end position="195"/>
    </location>
</feature>
<dbReference type="Proteomes" id="UP000067626">
    <property type="component" value="Chromosome"/>
</dbReference>
<accession>A0A0K1EM39</accession>
<dbReference type="InterPro" id="IPR011990">
    <property type="entry name" value="TPR-like_helical_dom_sf"/>
</dbReference>